<dbReference type="AlphaFoldDB" id="A0A939GNK3"/>
<gene>
    <name evidence="5" type="ORF">J2I47_24540</name>
</gene>
<evidence type="ECO:0000256" key="3">
    <source>
        <dbReference type="SAM" id="MobiDB-lite"/>
    </source>
</evidence>
<keyword evidence="1" id="KW-0540">Nuclease</keyword>
<feature type="compositionally biased region" description="Basic residues" evidence="3">
    <location>
        <begin position="35"/>
        <end position="44"/>
    </location>
</feature>
<dbReference type="Gene3D" id="3.10.450.30">
    <property type="entry name" value="Microbial ribonucleases"/>
    <property type="match status" value="1"/>
</dbReference>
<feature type="compositionally biased region" description="Polar residues" evidence="3">
    <location>
        <begin position="67"/>
        <end position="77"/>
    </location>
</feature>
<name>A0A939GNK3_9BACT</name>
<evidence type="ECO:0000256" key="1">
    <source>
        <dbReference type="ARBA" id="ARBA00022722"/>
    </source>
</evidence>
<dbReference type="GO" id="GO:0004521">
    <property type="term" value="F:RNA endonuclease activity"/>
    <property type="evidence" value="ECO:0007669"/>
    <property type="project" value="InterPro"/>
</dbReference>
<dbReference type="EMBL" id="JAFMYV010000017">
    <property type="protein sequence ID" value="MBO0939737.1"/>
    <property type="molecule type" value="Genomic_DNA"/>
</dbReference>
<feature type="signal peptide" evidence="4">
    <location>
        <begin position="1"/>
        <end position="19"/>
    </location>
</feature>
<sequence>MRSFLLLFFFFGFSLLTHCQSKTKEAARTEQGQSSRKKHHRQQQHRQFQQGDSSTSVTDYHQDRQSTRANNARRQATQIPKKVYDVLAYVRANGRAMDGYVGGRRFGNFENHLPRSSPDGKPIDYQEWDVNPKVPGKNRGTERLITGADGSAWYTNDHYNTFTEIK</sequence>
<dbReference type="SUPFAM" id="SSF53933">
    <property type="entry name" value="Microbial ribonucleases"/>
    <property type="match status" value="1"/>
</dbReference>
<dbReference type="InterPro" id="IPR000026">
    <property type="entry name" value="N1-like"/>
</dbReference>
<feature type="region of interest" description="Disordered" evidence="3">
    <location>
        <begin position="26"/>
        <end position="77"/>
    </location>
</feature>
<proteinExistence type="predicted"/>
<keyword evidence="4" id="KW-0732">Signal</keyword>
<dbReference type="Proteomes" id="UP000664034">
    <property type="component" value="Unassembled WGS sequence"/>
</dbReference>
<organism evidence="5 6">
    <name type="scientific">Fibrella rubiginis</name>
    <dbReference type="NCBI Taxonomy" id="2817060"/>
    <lineage>
        <taxon>Bacteria</taxon>
        <taxon>Pseudomonadati</taxon>
        <taxon>Bacteroidota</taxon>
        <taxon>Cytophagia</taxon>
        <taxon>Cytophagales</taxon>
        <taxon>Spirosomataceae</taxon>
        <taxon>Fibrella</taxon>
    </lineage>
</organism>
<keyword evidence="2" id="KW-0378">Hydrolase</keyword>
<evidence type="ECO:0000313" key="5">
    <source>
        <dbReference type="EMBL" id="MBO0939737.1"/>
    </source>
</evidence>
<dbReference type="GO" id="GO:0003723">
    <property type="term" value="F:RNA binding"/>
    <property type="evidence" value="ECO:0007669"/>
    <property type="project" value="InterPro"/>
</dbReference>
<dbReference type="InterPro" id="IPR016191">
    <property type="entry name" value="Ribonuclease/ribotoxin"/>
</dbReference>
<protein>
    <submittedName>
        <fullName evidence="5">Ribonuclease</fullName>
    </submittedName>
</protein>
<comment type="caution">
    <text evidence="5">The sequence shown here is derived from an EMBL/GenBank/DDBJ whole genome shotgun (WGS) entry which is preliminary data.</text>
</comment>
<evidence type="ECO:0000256" key="4">
    <source>
        <dbReference type="SAM" id="SignalP"/>
    </source>
</evidence>
<reference evidence="5" key="1">
    <citation type="submission" date="2021-03" db="EMBL/GenBank/DDBJ databases">
        <title>Fibrella sp. HMF5335 genome sequencing and assembly.</title>
        <authorList>
            <person name="Kang H."/>
            <person name="Kim H."/>
            <person name="Bae S."/>
            <person name="Joh K."/>
        </authorList>
    </citation>
    <scope>NUCLEOTIDE SEQUENCE</scope>
    <source>
        <strain evidence="5">HMF5335</strain>
    </source>
</reference>
<evidence type="ECO:0000313" key="6">
    <source>
        <dbReference type="Proteomes" id="UP000664034"/>
    </source>
</evidence>
<feature type="chain" id="PRO_5037933554" evidence="4">
    <location>
        <begin position="20"/>
        <end position="166"/>
    </location>
</feature>
<dbReference type="Pfam" id="PF00545">
    <property type="entry name" value="Ribonuclease"/>
    <property type="match status" value="1"/>
</dbReference>
<evidence type="ECO:0000256" key="2">
    <source>
        <dbReference type="ARBA" id="ARBA00022801"/>
    </source>
</evidence>
<dbReference type="RefSeq" id="WP_207367270.1">
    <property type="nucleotide sequence ID" value="NZ_JAFMYV010000017.1"/>
</dbReference>
<dbReference type="GO" id="GO:0016787">
    <property type="term" value="F:hydrolase activity"/>
    <property type="evidence" value="ECO:0007669"/>
    <property type="project" value="UniProtKB-KW"/>
</dbReference>
<keyword evidence="6" id="KW-1185">Reference proteome</keyword>
<accession>A0A939GNK3</accession>